<evidence type="ECO:0000313" key="1">
    <source>
        <dbReference type="EMBL" id="KAJ7998222.1"/>
    </source>
</evidence>
<protein>
    <submittedName>
        <fullName evidence="1">Uncharacterized protein</fullName>
    </submittedName>
</protein>
<organism evidence="1 2">
    <name type="scientific">Dallia pectoralis</name>
    <name type="common">Alaska blackfish</name>
    <dbReference type="NCBI Taxonomy" id="75939"/>
    <lineage>
        <taxon>Eukaryota</taxon>
        <taxon>Metazoa</taxon>
        <taxon>Chordata</taxon>
        <taxon>Craniata</taxon>
        <taxon>Vertebrata</taxon>
        <taxon>Euteleostomi</taxon>
        <taxon>Actinopterygii</taxon>
        <taxon>Neopterygii</taxon>
        <taxon>Teleostei</taxon>
        <taxon>Protacanthopterygii</taxon>
        <taxon>Esociformes</taxon>
        <taxon>Umbridae</taxon>
        <taxon>Dallia</taxon>
    </lineage>
</organism>
<proteinExistence type="predicted"/>
<name>A0ACC2G3V1_DALPE</name>
<reference evidence="1" key="1">
    <citation type="submission" date="2021-05" db="EMBL/GenBank/DDBJ databases">
        <authorList>
            <person name="Pan Q."/>
            <person name="Jouanno E."/>
            <person name="Zahm M."/>
            <person name="Klopp C."/>
            <person name="Cabau C."/>
            <person name="Louis A."/>
            <person name="Berthelot C."/>
            <person name="Parey E."/>
            <person name="Roest Crollius H."/>
            <person name="Montfort J."/>
            <person name="Robinson-Rechavi M."/>
            <person name="Bouchez O."/>
            <person name="Lampietro C."/>
            <person name="Lopez Roques C."/>
            <person name="Donnadieu C."/>
            <person name="Postlethwait J."/>
            <person name="Bobe J."/>
            <person name="Dillon D."/>
            <person name="Chandos A."/>
            <person name="von Hippel F."/>
            <person name="Guiguen Y."/>
        </authorList>
    </citation>
    <scope>NUCLEOTIDE SEQUENCE</scope>
    <source>
        <strain evidence="1">YG-Jan2019</strain>
    </source>
</reference>
<keyword evidence="2" id="KW-1185">Reference proteome</keyword>
<accession>A0ACC2G3V1</accession>
<evidence type="ECO:0000313" key="2">
    <source>
        <dbReference type="Proteomes" id="UP001157502"/>
    </source>
</evidence>
<dbReference type="Proteomes" id="UP001157502">
    <property type="component" value="Chromosome 18"/>
</dbReference>
<comment type="caution">
    <text evidence="1">The sequence shown here is derived from an EMBL/GenBank/DDBJ whole genome shotgun (WGS) entry which is preliminary data.</text>
</comment>
<sequence>MSVSEMEQNEESVRLYLSEDESFLNITDLASESLEQMMFSQGKMKQSLGRLQKELEVADEDYTVLLRAENTALCIPNQK</sequence>
<dbReference type="EMBL" id="CM055745">
    <property type="protein sequence ID" value="KAJ7998222.1"/>
    <property type="molecule type" value="Genomic_DNA"/>
</dbReference>
<gene>
    <name evidence="1" type="ORF">DPEC_G00220350</name>
</gene>